<feature type="compositionally biased region" description="Pro residues" evidence="1">
    <location>
        <begin position="195"/>
        <end position="212"/>
    </location>
</feature>
<organism evidence="3 4">
    <name type="scientific">Streptomyces misionensis</name>
    <dbReference type="NCBI Taxonomy" id="67331"/>
    <lineage>
        <taxon>Bacteria</taxon>
        <taxon>Bacillati</taxon>
        <taxon>Actinomycetota</taxon>
        <taxon>Actinomycetes</taxon>
        <taxon>Kitasatosporales</taxon>
        <taxon>Streptomycetaceae</taxon>
        <taxon>Streptomyces</taxon>
    </lineage>
</organism>
<dbReference type="PANTHER" id="PTHR12277">
    <property type="entry name" value="ALPHA/BETA HYDROLASE DOMAIN-CONTAINING PROTEIN"/>
    <property type="match status" value="1"/>
</dbReference>
<sequence>MLPVPAAPDRPAPGTPGGLRRSPATGAARSRVTPASSPRRRDTGAPAHARRRLAARLASLRHRDPASRPSSPPRQAAAPRRGPVPRPGTGDRPAPGRRGRAHGPAAPGRLGTNQPAKAPRRLPDRLARVLRQPLPGPLAPVSPRGLAAWFAVARGRRLVGPPATRRRAGSRRRADPFPGGRSPAAAAAARAPRAVPVPPGPPAAARPSPSSPAPLAGLRGRRDTDGVRTVKAAAAAVTAVLAAGMASVAAGRLASDAALKTTGSRPLPTEPRLTVHGTAAGQITLTRDLASLRPGSYGLAGDGSHAVVGPVLAGTGHTADTVVRRLDRVTHGTLAPGDSVWLTPNLHVGNPRTALGLDHADVDVPGELGTLPAWFLPGNRDVWVIAVHGLGTTREHAMNLMGFLNGRHLPVLALAYRGDLGAPRPADGLNHFGETEWRDVDAAIRHAVRHGARRVILLGWSTGATMALRAAEHSAVRDRIAGLVLDSPVLSWEATLRALARARHTPPPLLPLAVRAAQGRAGLHADRVAEITDPERLDVPTLIIHGPGDRVAPWEFSRMLAERRPDRVALHTVPGAPHAAMWNPDPEQYEERLRRFLTPLM</sequence>
<reference evidence="3 4" key="1">
    <citation type="submission" date="2016-10" db="EMBL/GenBank/DDBJ databases">
        <authorList>
            <person name="de Groot N.N."/>
        </authorList>
    </citation>
    <scope>NUCLEOTIDE SEQUENCE [LARGE SCALE GENOMIC DNA]</scope>
    <source>
        <strain evidence="3 4">DSM 40306</strain>
    </source>
</reference>
<feature type="region of interest" description="Disordered" evidence="1">
    <location>
        <begin position="161"/>
        <end position="224"/>
    </location>
</feature>
<protein>
    <submittedName>
        <fullName evidence="3">Alpha/beta hydrolase family protein</fullName>
    </submittedName>
</protein>
<accession>A0A1H4TGZ9</accession>
<dbReference type="SUPFAM" id="SSF53474">
    <property type="entry name" value="alpha/beta-Hydrolases"/>
    <property type="match status" value="1"/>
</dbReference>
<evidence type="ECO:0000259" key="2">
    <source>
        <dbReference type="Pfam" id="PF12697"/>
    </source>
</evidence>
<gene>
    <name evidence="3" type="ORF">SAMN04490357_2284</name>
</gene>
<evidence type="ECO:0000313" key="4">
    <source>
        <dbReference type="Proteomes" id="UP000182375"/>
    </source>
</evidence>
<dbReference type="Proteomes" id="UP000182375">
    <property type="component" value="Unassembled WGS sequence"/>
</dbReference>
<dbReference type="PANTHER" id="PTHR12277:SF79">
    <property type="entry name" value="XAA-PRO DIPEPTIDYL-PEPTIDASE-RELATED"/>
    <property type="match status" value="1"/>
</dbReference>
<feature type="domain" description="AB hydrolase-1" evidence="2">
    <location>
        <begin position="384"/>
        <end position="589"/>
    </location>
</feature>
<feature type="compositionally biased region" description="Low complexity" evidence="1">
    <location>
        <begin position="67"/>
        <end position="93"/>
    </location>
</feature>
<feature type="region of interest" description="Disordered" evidence="1">
    <location>
        <begin position="1"/>
        <end position="140"/>
    </location>
</feature>
<proteinExistence type="predicted"/>
<dbReference type="STRING" id="67331.SAMN04490357_2284"/>
<feature type="compositionally biased region" description="Pro residues" evidence="1">
    <location>
        <begin position="1"/>
        <end position="14"/>
    </location>
</feature>
<dbReference type="Pfam" id="PF12697">
    <property type="entry name" value="Abhydrolase_6"/>
    <property type="match status" value="1"/>
</dbReference>
<dbReference type="EMBL" id="FNTD01000004">
    <property type="protein sequence ID" value="SEC55374.1"/>
    <property type="molecule type" value="Genomic_DNA"/>
</dbReference>
<dbReference type="Gene3D" id="3.40.50.1820">
    <property type="entry name" value="alpha/beta hydrolase"/>
    <property type="match status" value="1"/>
</dbReference>
<dbReference type="AlphaFoldDB" id="A0A1H4TGZ9"/>
<name>A0A1H4TGZ9_9ACTN</name>
<dbReference type="InterPro" id="IPR029058">
    <property type="entry name" value="AB_hydrolase_fold"/>
</dbReference>
<dbReference type="GO" id="GO:0016787">
    <property type="term" value="F:hydrolase activity"/>
    <property type="evidence" value="ECO:0007669"/>
    <property type="project" value="UniProtKB-KW"/>
</dbReference>
<dbReference type="InterPro" id="IPR000073">
    <property type="entry name" value="AB_hydrolase_1"/>
</dbReference>
<evidence type="ECO:0000313" key="3">
    <source>
        <dbReference type="EMBL" id="SEC55374.1"/>
    </source>
</evidence>
<evidence type="ECO:0000256" key="1">
    <source>
        <dbReference type="SAM" id="MobiDB-lite"/>
    </source>
</evidence>
<feature type="compositionally biased region" description="Low complexity" evidence="1">
    <location>
        <begin position="178"/>
        <end position="194"/>
    </location>
</feature>
<keyword evidence="3" id="KW-0378">Hydrolase</keyword>